<accession>A0A183EA08</accession>
<evidence type="ECO:0000313" key="7">
    <source>
        <dbReference type="Proteomes" id="UP000271098"/>
    </source>
</evidence>
<evidence type="ECO:0000256" key="4">
    <source>
        <dbReference type="ARBA" id="ARBA00023136"/>
    </source>
</evidence>
<evidence type="ECO:0000313" key="8">
    <source>
        <dbReference type="WBParaSite" id="GPUH_0001782301-mRNA-1"/>
    </source>
</evidence>
<dbReference type="InterPro" id="IPR036640">
    <property type="entry name" value="ABC1_TM_sf"/>
</dbReference>
<sequence length="203" mass="23038">MKRQSCISSFVFACQFSFTYILIAITLHFGKVMMLSNEITPFDYLRVVLLTQFGANFISQLIASVSDLSKARMASENILGVIKETAVDMNNLSDEGLRPKISGRLMLKNVEFRYPSRPIYPVLRSLTLKLIDDYNVKQINPAYLRRVVVSVGQEPTLFSFTIRENIGYGLPEDEATEQKIVEAAKIANIHDFILSLPQVRRQP</sequence>
<keyword evidence="7" id="KW-1185">Reference proteome</keyword>
<dbReference type="GO" id="GO:0015421">
    <property type="term" value="F:ABC-type oligopeptide transporter activity"/>
    <property type="evidence" value="ECO:0007669"/>
    <property type="project" value="TreeGrafter"/>
</dbReference>
<feature type="transmembrane region" description="Helical" evidence="5">
    <location>
        <begin position="44"/>
        <end position="63"/>
    </location>
</feature>
<comment type="subcellular location">
    <subcellularLocation>
        <location evidence="1">Membrane</location>
        <topology evidence="1">Multi-pass membrane protein</topology>
    </subcellularLocation>
</comment>
<dbReference type="WBParaSite" id="GPUH_0001782301-mRNA-1">
    <property type="protein sequence ID" value="GPUH_0001782301-mRNA-1"/>
    <property type="gene ID" value="GPUH_0001782301"/>
</dbReference>
<feature type="transmembrane region" description="Helical" evidence="5">
    <location>
        <begin position="7"/>
        <end position="29"/>
    </location>
</feature>
<evidence type="ECO:0000256" key="2">
    <source>
        <dbReference type="ARBA" id="ARBA00022692"/>
    </source>
</evidence>
<dbReference type="GO" id="GO:0016020">
    <property type="term" value="C:membrane"/>
    <property type="evidence" value="ECO:0007669"/>
    <property type="project" value="UniProtKB-SubCell"/>
</dbReference>
<dbReference type="InterPro" id="IPR027417">
    <property type="entry name" value="P-loop_NTPase"/>
</dbReference>
<evidence type="ECO:0000256" key="5">
    <source>
        <dbReference type="SAM" id="Phobius"/>
    </source>
</evidence>
<evidence type="ECO:0000313" key="6">
    <source>
        <dbReference type="EMBL" id="VDN30474.1"/>
    </source>
</evidence>
<reference evidence="6 7" key="2">
    <citation type="submission" date="2018-11" db="EMBL/GenBank/DDBJ databases">
        <authorList>
            <consortium name="Pathogen Informatics"/>
        </authorList>
    </citation>
    <scope>NUCLEOTIDE SEQUENCE [LARGE SCALE GENOMIC DNA]</scope>
</reference>
<dbReference type="PANTHER" id="PTHR43394:SF1">
    <property type="entry name" value="ATP-BINDING CASSETTE SUB-FAMILY B MEMBER 10, MITOCHONDRIAL"/>
    <property type="match status" value="1"/>
</dbReference>
<keyword evidence="4 5" id="KW-0472">Membrane</keyword>
<organism evidence="8">
    <name type="scientific">Gongylonema pulchrum</name>
    <dbReference type="NCBI Taxonomy" id="637853"/>
    <lineage>
        <taxon>Eukaryota</taxon>
        <taxon>Metazoa</taxon>
        <taxon>Ecdysozoa</taxon>
        <taxon>Nematoda</taxon>
        <taxon>Chromadorea</taxon>
        <taxon>Rhabditida</taxon>
        <taxon>Spirurina</taxon>
        <taxon>Spiruromorpha</taxon>
        <taxon>Spiruroidea</taxon>
        <taxon>Gongylonematidae</taxon>
        <taxon>Gongylonema</taxon>
    </lineage>
</organism>
<dbReference type="AlphaFoldDB" id="A0A183EA08"/>
<keyword evidence="2 5" id="KW-0812">Transmembrane</keyword>
<evidence type="ECO:0000256" key="3">
    <source>
        <dbReference type="ARBA" id="ARBA00022989"/>
    </source>
</evidence>
<evidence type="ECO:0000256" key="1">
    <source>
        <dbReference type="ARBA" id="ARBA00004141"/>
    </source>
</evidence>
<dbReference type="Gene3D" id="3.40.50.300">
    <property type="entry name" value="P-loop containing nucleotide triphosphate hydrolases"/>
    <property type="match status" value="2"/>
</dbReference>
<keyword evidence="3 5" id="KW-1133">Transmembrane helix</keyword>
<name>A0A183EA08_9BILA</name>
<proteinExistence type="predicted"/>
<reference evidence="8" key="1">
    <citation type="submission" date="2016-06" db="UniProtKB">
        <authorList>
            <consortium name="WormBaseParasite"/>
        </authorList>
    </citation>
    <scope>IDENTIFICATION</scope>
</reference>
<dbReference type="EMBL" id="UYRT01085710">
    <property type="protein sequence ID" value="VDN30474.1"/>
    <property type="molecule type" value="Genomic_DNA"/>
</dbReference>
<dbReference type="Proteomes" id="UP000271098">
    <property type="component" value="Unassembled WGS sequence"/>
</dbReference>
<dbReference type="OrthoDB" id="6500128at2759"/>
<dbReference type="Gene3D" id="1.20.1560.10">
    <property type="entry name" value="ABC transporter type 1, transmembrane domain"/>
    <property type="match status" value="1"/>
</dbReference>
<dbReference type="GO" id="GO:0005524">
    <property type="term" value="F:ATP binding"/>
    <property type="evidence" value="ECO:0007669"/>
    <property type="project" value="InterPro"/>
</dbReference>
<dbReference type="SUPFAM" id="SSF52540">
    <property type="entry name" value="P-loop containing nucleoside triphosphate hydrolases"/>
    <property type="match status" value="1"/>
</dbReference>
<protein>
    <submittedName>
        <fullName evidence="8">ABC transmembrane type-1 domain-containing protein</fullName>
    </submittedName>
</protein>
<dbReference type="InterPro" id="IPR039421">
    <property type="entry name" value="Type_1_exporter"/>
</dbReference>
<gene>
    <name evidence="6" type="ORF">GPUH_LOCUS17799</name>
</gene>
<dbReference type="PANTHER" id="PTHR43394">
    <property type="entry name" value="ATP-DEPENDENT PERMEASE MDL1, MITOCHONDRIAL"/>
    <property type="match status" value="1"/>
</dbReference>
<dbReference type="SUPFAM" id="SSF90123">
    <property type="entry name" value="ABC transporter transmembrane region"/>
    <property type="match status" value="1"/>
</dbReference>